<reference evidence="1 2" key="1">
    <citation type="submission" date="2017-05" db="EMBL/GenBank/DDBJ databases">
        <authorList>
            <person name="Varghese N."/>
            <person name="Submissions S."/>
        </authorList>
    </citation>
    <scope>NUCLEOTIDE SEQUENCE [LARGE SCALE GENOMIC DNA]</scope>
    <source>
        <strain evidence="1 2">DSM 21985</strain>
    </source>
</reference>
<proteinExistence type="predicted"/>
<evidence type="ECO:0000313" key="1">
    <source>
        <dbReference type="EMBL" id="SMO71282.1"/>
    </source>
</evidence>
<protein>
    <submittedName>
        <fullName evidence="1">Uncharacterized protein</fullName>
    </submittedName>
</protein>
<keyword evidence="2" id="KW-1185">Reference proteome</keyword>
<accession>A0A521DI77</accession>
<dbReference type="Proteomes" id="UP000317557">
    <property type="component" value="Unassembled WGS sequence"/>
</dbReference>
<dbReference type="AlphaFoldDB" id="A0A521DI77"/>
<gene>
    <name evidence="1" type="ORF">SAMN06265219_108188</name>
</gene>
<dbReference type="RefSeq" id="WP_142454642.1">
    <property type="nucleotide sequence ID" value="NZ_FXTP01000008.1"/>
</dbReference>
<dbReference type="EMBL" id="FXTP01000008">
    <property type="protein sequence ID" value="SMO71282.1"/>
    <property type="molecule type" value="Genomic_DNA"/>
</dbReference>
<dbReference type="OrthoDB" id="1524000at2"/>
<organism evidence="1 2">
    <name type="scientific">Gracilimonas mengyeensis</name>
    <dbReference type="NCBI Taxonomy" id="1302730"/>
    <lineage>
        <taxon>Bacteria</taxon>
        <taxon>Pseudomonadati</taxon>
        <taxon>Balneolota</taxon>
        <taxon>Balneolia</taxon>
        <taxon>Balneolales</taxon>
        <taxon>Balneolaceae</taxon>
        <taxon>Gracilimonas</taxon>
    </lineage>
</organism>
<name>A0A521DI77_9BACT</name>
<evidence type="ECO:0000313" key="2">
    <source>
        <dbReference type="Proteomes" id="UP000317557"/>
    </source>
</evidence>
<sequence>MYIINNRQQLEYTKSMTVVRKNMETFEVYYHEPSSGKLWKSFFPKGFNKHKGPKLLRPDPLPENIEQQLNICLNSDDDSDAAGLGIEWSAEPQEWSFILDLVDTNRKEYPRNNLNIFLEHLGVLDPQKNLDEIQTADQIEDIPSPDEFNFLRKKARKIKLKRFFRI</sequence>